<dbReference type="InterPro" id="IPR002346">
    <property type="entry name" value="Mopterin_DH_FAD-bd"/>
</dbReference>
<dbReference type="InterPro" id="IPR005107">
    <property type="entry name" value="CO_DH_flav_C"/>
</dbReference>
<dbReference type="InterPro" id="IPR036683">
    <property type="entry name" value="CO_DH_flav_C_dom_sf"/>
</dbReference>
<dbReference type="Gene3D" id="3.30.390.50">
    <property type="entry name" value="CO dehydrogenase flavoprotein, C-terminal domain"/>
    <property type="match status" value="1"/>
</dbReference>
<dbReference type="RefSeq" id="WP_080137388.1">
    <property type="nucleotide sequence ID" value="NZ_LWIG01000015.1"/>
</dbReference>
<dbReference type="InterPro" id="IPR016169">
    <property type="entry name" value="FAD-bd_PCMH_sub2"/>
</dbReference>
<accession>A0A560JP02</accession>
<dbReference type="PANTHER" id="PTHR42659">
    <property type="entry name" value="XANTHINE DEHYDROGENASE SUBUNIT C-RELATED"/>
    <property type="match status" value="1"/>
</dbReference>
<reference evidence="5 6" key="1">
    <citation type="submission" date="2019-06" db="EMBL/GenBank/DDBJ databases">
        <title>Genomic Encyclopedia of Type Strains, Phase IV (KMG-V): Genome sequencing to study the core and pangenomes of soil and plant-associated prokaryotes.</title>
        <authorList>
            <person name="Whitman W."/>
        </authorList>
    </citation>
    <scope>NUCLEOTIDE SEQUENCE [LARGE SCALE GENOMIC DNA]</scope>
    <source>
        <strain evidence="5 6">BR 10556</strain>
    </source>
</reference>
<dbReference type="EMBL" id="VITW01000006">
    <property type="protein sequence ID" value="TWB72845.1"/>
    <property type="molecule type" value="Genomic_DNA"/>
</dbReference>
<proteinExistence type="predicted"/>
<evidence type="ECO:0000313" key="5">
    <source>
        <dbReference type="EMBL" id="TWB72845.1"/>
    </source>
</evidence>
<dbReference type="InterPro" id="IPR016166">
    <property type="entry name" value="FAD-bd_PCMH"/>
</dbReference>
<dbReference type="SUPFAM" id="SSF55447">
    <property type="entry name" value="CO dehydrogenase flavoprotein C-terminal domain-like"/>
    <property type="match status" value="1"/>
</dbReference>
<dbReference type="GO" id="GO:0016491">
    <property type="term" value="F:oxidoreductase activity"/>
    <property type="evidence" value="ECO:0007669"/>
    <property type="project" value="UniProtKB-KW"/>
</dbReference>
<comment type="caution">
    <text evidence="5">The sequence shown here is derived from an EMBL/GenBank/DDBJ whole genome shotgun (WGS) entry which is preliminary data.</text>
</comment>
<keyword evidence="2" id="KW-0274">FAD</keyword>
<evidence type="ECO:0000256" key="2">
    <source>
        <dbReference type="ARBA" id="ARBA00022827"/>
    </source>
</evidence>
<dbReference type="Pfam" id="PF00941">
    <property type="entry name" value="FAD_binding_5"/>
    <property type="match status" value="1"/>
</dbReference>
<dbReference type="Proteomes" id="UP000315914">
    <property type="component" value="Unassembled WGS sequence"/>
</dbReference>
<dbReference type="InterPro" id="IPR016167">
    <property type="entry name" value="FAD-bd_PCMH_sub1"/>
</dbReference>
<dbReference type="InterPro" id="IPR051312">
    <property type="entry name" value="Diverse_Substr_Oxidored"/>
</dbReference>
<organism evidence="5 6">
    <name type="scientific">Bradyrhizobium sacchari</name>
    <dbReference type="NCBI Taxonomy" id="1399419"/>
    <lineage>
        <taxon>Bacteria</taxon>
        <taxon>Pseudomonadati</taxon>
        <taxon>Pseudomonadota</taxon>
        <taxon>Alphaproteobacteria</taxon>
        <taxon>Hyphomicrobiales</taxon>
        <taxon>Nitrobacteraceae</taxon>
        <taxon>Bradyrhizobium</taxon>
    </lineage>
</organism>
<dbReference type="Gene3D" id="3.30.465.10">
    <property type="match status" value="1"/>
</dbReference>
<keyword evidence="3" id="KW-0560">Oxidoreductase</keyword>
<dbReference type="GO" id="GO:0071949">
    <property type="term" value="F:FAD binding"/>
    <property type="evidence" value="ECO:0007669"/>
    <property type="project" value="InterPro"/>
</dbReference>
<gene>
    <name evidence="5" type="ORF">FBZ95_106560</name>
</gene>
<evidence type="ECO:0000256" key="3">
    <source>
        <dbReference type="ARBA" id="ARBA00023002"/>
    </source>
</evidence>
<evidence type="ECO:0000259" key="4">
    <source>
        <dbReference type="PROSITE" id="PS51387"/>
    </source>
</evidence>
<dbReference type="PROSITE" id="PS51387">
    <property type="entry name" value="FAD_PCMH"/>
    <property type="match status" value="1"/>
</dbReference>
<keyword evidence="1" id="KW-0285">Flavoprotein</keyword>
<dbReference type="OrthoDB" id="9793944at2"/>
<feature type="domain" description="FAD-binding PCMH-type" evidence="4">
    <location>
        <begin position="1"/>
        <end position="176"/>
    </location>
</feature>
<dbReference type="SUPFAM" id="SSF56176">
    <property type="entry name" value="FAD-binding/transporter-associated domain-like"/>
    <property type="match status" value="1"/>
</dbReference>
<dbReference type="InterPro" id="IPR036318">
    <property type="entry name" value="FAD-bd_PCMH-like_sf"/>
</dbReference>
<dbReference type="Pfam" id="PF03450">
    <property type="entry name" value="CO_deh_flav_C"/>
    <property type="match status" value="1"/>
</dbReference>
<evidence type="ECO:0000256" key="1">
    <source>
        <dbReference type="ARBA" id="ARBA00022630"/>
    </source>
</evidence>
<sequence length="289" mass="31149">MKAPPFTYHDPRSRDDLIGLLAELENAKLLAGGQSLVPMLNFRVVAPDHLIDINRIPDLAGIRLSANAVVLGAMTRQWDLQASADLAATAPIIREALAHVGHFQTRSRGTIGGSCCHLDPAAELPALCALFDAEFDVAGPNGARIVKVGDWFKGYLESALEEREYLQSIRLRRWPAGHGYGFSEYARRRGDFAIAGAGALLEFAEDARIRRAAIVVFGVEPGPVRLVEVEQILVGQTFSEAVLAEAAAQASALDAMADVHVSAAYRRHLAGVVTRRALTEAARPARQAV</sequence>
<name>A0A560JP02_9BRAD</name>
<keyword evidence="6" id="KW-1185">Reference proteome</keyword>
<dbReference type="AlphaFoldDB" id="A0A560JP02"/>
<dbReference type="Gene3D" id="3.30.43.10">
    <property type="entry name" value="Uridine Diphospho-n-acetylenolpyruvylglucosamine Reductase, domain 2"/>
    <property type="match status" value="1"/>
</dbReference>
<evidence type="ECO:0000313" key="6">
    <source>
        <dbReference type="Proteomes" id="UP000315914"/>
    </source>
</evidence>
<dbReference type="STRING" id="1399419.A5906_39965"/>
<dbReference type="PANTHER" id="PTHR42659:SF2">
    <property type="entry name" value="XANTHINE DEHYDROGENASE SUBUNIT C-RELATED"/>
    <property type="match status" value="1"/>
</dbReference>
<dbReference type="SMART" id="SM01092">
    <property type="entry name" value="CO_deh_flav_C"/>
    <property type="match status" value="1"/>
</dbReference>
<protein>
    <submittedName>
        <fullName evidence="5">Carbon-monoxide dehydrogenase medium subunit</fullName>
    </submittedName>
</protein>